<dbReference type="EC" id="2.7.7.6" evidence="2 11"/>
<dbReference type="InterPro" id="IPR011260">
    <property type="entry name" value="RNAP_asu_C"/>
</dbReference>
<evidence type="ECO:0000256" key="4">
    <source>
        <dbReference type="ARBA" id="ARBA00022478"/>
    </source>
</evidence>
<dbReference type="Gene3D" id="1.10.150.20">
    <property type="entry name" value="5' to 3' exonuclease, C-terminal subdomain"/>
    <property type="match status" value="1"/>
</dbReference>
<keyword evidence="4 11" id="KW-0240">DNA-directed RNA polymerase</keyword>
<dbReference type="Proteomes" id="UP000752013">
    <property type="component" value="Unassembled WGS sequence"/>
</dbReference>
<accession>A0A968GCH7</accession>
<dbReference type="InterPro" id="IPR011263">
    <property type="entry name" value="DNA-dir_RNA_pol_RpoA/D/Rpb3"/>
</dbReference>
<dbReference type="CDD" id="cd06928">
    <property type="entry name" value="RNAP_alpha_NTD"/>
    <property type="match status" value="1"/>
</dbReference>
<comment type="catalytic activity">
    <reaction evidence="10 11">
        <text>RNA(n) + a ribonucleoside 5'-triphosphate = RNA(n+1) + diphosphate</text>
        <dbReference type="Rhea" id="RHEA:21248"/>
        <dbReference type="Rhea" id="RHEA-COMP:14527"/>
        <dbReference type="Rhea" id="RHEA-COMP:17342"/>
        <dbReference type="ChEBI" id="CHEBI:33019"/>
        <dbReference type="ChEBI" id="CHEBI:61557"/>
        <dbReference type="ChEBI" id="CHEBI:140395"/>
        <dbReference type="EC" id="2.7.7.6"/>
    </reaction>
</comment>
<dbReference type="NCBIfam" id="NF003513">
    <property type="entry name" value="PRK05182.1-2"/>
    <property type="match status" value="1"/>
</dbReference>
<comment type="subunit">
    <text evidence="11">Homodimer. The RNAP catalytic core consists of 2 alpha, 1 beta, 1 beta' and 1 omega subunit. When a sigma factor is associated with the core the holoenzyme is formed, which can initiate transcription.</text>
</comment>
<feature type="region of interest" description="Alpha N-terminal domain (alpha-NTD)" evidence="11">
    <location>
        <begin position="1"/>
        <end position="244"/>
    </location>
</feature>
<reference evidence="13" key="1">
    <citation type="submission" date="2020-03" db="EMBL/GenBank/DDBJ databases">
        <title>Spirochaetal bacteria isolated from arthropods constitute a novel genus Entomospira genus novum within the order Spirochaetales.</title>
        <authorList>
            <person name="Grana-Miraglia L."/>
            <person name="Sikutova S."/>
            <person name="Fingerle V."/>
            <person name="Sing A."/>
            <person name="Castillo-Ramirez S."/>
            <person name="Margos G."/>
            <person name="Rudolf I."/>
        </authorList>
    </citation>
    <scope>NUCLEOTIDE SEQUENCE</scope>
    <source>
        <strain evidence="13">BR208</strain>
    </source>
</reference>
<comment type="function">
    <text evidence="11">DNA-dependent RNA polymerase catalyzes the transcription of DNA into RNA using the four ribonucleoside triphosphates as substrates.</text>
</comment>
<dbReference type="InterPro" id="IPR011262">
    <property type="entry name" value="DNA-dir_RNA_pol_insert"/>
</dbReference>
<evidence type="ECO:0000256" key="8">
    <source>
        <dbReference type="ARBA" id="ARBA00032524"/>
    </source>
</evidence>
<dbReference type="AlphaFoldDB" id="A0A968GCH7"/>
<dbReference type="GO" id="GO:0003899">
    <property type="term" value="F:DNA-directed RNA polymerase activity"/>
    <property type="evidence" value="ECO:0007669"/>
    <property type="project" value="UniProtKB-UniRule"/>
</dbReference>
<keyword evidence="7 11" id="KW-0804">Transcription</keyword>
<dbReference type="Gene3D" id="3.30.1360.10">
    <property type="entry name" value="RNA polymerase, RBP11-like subunit"/>
    <property type="match status" value="1"/>
</dbReference>
<evidence type="ECO:0000256" key="9">
    <source>
        <dbReference type="ARBA" id="ARBA00033070"/>
    </source>
</evidence>
<evidence type="ECO:0000256" key="6">
    <source>
        <dbReference type="ARBA" id="ARBA00022695"/>
    </source>
</evidence>
<dbReference type="Pfam" id="PF01000">
    <property type="entry name" value="RNA_pol_A_bac"/>
    <property type="match status" value="1"/>
</dbReference>
<dbReference type="SUPFAM" id="SSF47789">
    <property type="entry name" value="C-terminal domain of RNA polymerase alpha subunit"/>
    <property type="match status" value="1"/>
</dbReference>
<dbReference type="Pfam" id="PF03118">
    <property type="entry name" value="RNA_pol_A_CTD"/>
    <property type="match status" value="1"/>
</dbReference>
<dbReference type="SMART" id="SM00662">
    <property type="entry name" value="RPOLD"/>
    <property type="match status" value="1"/>
</dbReference>
<comment type="domain">
    <text evidence="11">The N-terminal domain is essential for RNAP assembly and basal transcription, whereas the C-terminal domain is involved in interaction with transcriptional regulators and with upstream promoter elements.</text>
</comment>
<keyword evidence="5 11" id="KW-0808">Transferase</keyword>
<feature type="region of interest" description="Alpha C-terminal domain (alpha-CTD)" evidence="11">
    <location>
        <begin position="261"/>
        <end position="349"/>
    </location>
</feature>
<dbReference type="SUPFAM" id="SSF55257">
    <property type="entry name" value="RBP11-like subunits of RNA polymerase"/>
    <property type="match status" value="1"/>
</dbReference>
<dbReference type="GO" id="GO:0003677">
    <property type="term" value="F:DNA binding"/>
    <property type="evidence" value="ECO:0007669"/>
    <property type="project" value="UniProtKB-UniRule"/>
</dbReference>
<dbReference type="GO" id="GO:0046983">
    <property type="term" value="F:protein dimerization activity"/>
    <property type="evidence" value="ECO:0007669"/>
    <property type="project" value="InterPro"/>
</dbReference>
<comment type="caution">
    <text evidence="13">The sequence shown here is derived from an EMBL/GenBank/DDBJ whole genome shotgun (WGS) entry which is preliminary data.</text>
</comment>
<evidence type="ECO:0000256" key="10">
    <source>
        <dbReference type="ARBA" id="ARBA00048552"/>
    </source>
</evidence>
<evidence type="ECO:0000256" key="2">
    <source>
        <dbReference type="ARBA" id="ARBA00012418"/>
    </source>
</evidence>
<name>A0A968GCH7_9SPIO</name>
<sequence>MARKNLLQGIKRPKGIDFEHIEDQQSYGRFVAYPFERGYGQTIGNSLRRVLLSSIQGYAVVAVRITDIKDDGNSHVISSEFEMIPHVVEDTPLFIQNLKMLQLRLPDEVESLTIAVTKQGEGIFVAGDLAQDGIEVLNPELVLCTLAEHAHVEFEVQINLGRGYTPAEENAQGLSVVGALAVDSIFSPVQKVSISVEDHRVGQRADFDKLILDIKTNGVIRPSDALAEAAKIMKDHLSVFINFDESSVAEIEEIDEDEHLLRDYLDTPVEQLELSVRSSNCLKNADIRTLKDLVSRSEDEIAKTRNFGKKSLLEIKDKLREWDLSFGMTDFKTVKSRLRQGKTKGNEEK</sequence>
<proteinExistence type="inferred from homology"/>
<dbReference type="SUPFAM" id="SSF56553">
    <property type="entry name" value="Insert subdomain of RNA polymerase alpha subunit"/>
    <property type="match status" value="1"/>
</dbReference>
<gene>
    <name evidence="11" type="primary">rpoA</name>
    <name evidence="13" type="ORF">HCT46_04955</name>
</gene>
<feature type="domain" description="DNA-directed RNA polymerase RpoA/D/Rpb3-type" evidence="12">
    <location>
        <begin position="27"/>
        <end position="243"/>
    </location>
</feature>
<dbReference type="RefSeq" id="WP_167703673.1">
    <property type="nucleotide sequence ID" value="NZ_CP118168.1"/>
</dbReference>
<protein>
    <recommendedName>
        <fullName evidence="3 11">DNA-directed RNA polymerase subunit alpha</fullName>
        <shortName evidence="11">RNAP subunit alpha</shortName>
        <ecNumber evidence="2 11">2.7.7.6</ecNumber>
    </recommendedName>
    <alternativeName>
        <fullName evidence="9 11">RNA polymerase subunit alpha</fullName>
    </alternativeName>
    <alternativeName>
        <fullName evidence="8 11">Transcriptase subunit alpha</fullName>
    </alternativeName>
</protein>
<dbReference type="Pfam" id="PF01193">
    <property type="entry name" value="RNA_pol_L"/>
    <property type="match status" value="1"/>
</dbReference>
<keyword evidence="6 11" id="KW-0548">Nucleotidyltransferase</keyword>
<organism evidence="13 14">
    <name type="scientific">Entomospira nematocerorum</name>
    <dbReference type="NCBI Taxonomy" id="2719987"/>
    <lineage>
        <taxon>Bacteria</taxon>
        <taxon>Pseudomonadati</taxon>
        <taxon>Spirochaetota</taxon>
        <taxon>Spirochaetia</taxon>
        <taxon>Spirochaetales</taxon>
        <taxon>Spirochaetaceae</taxon>
        <taxon>Entomospira</taxon>
    </lineage>
</organism>
<evidence type="ECO:0000256" key="1">
    <source>
        <dbReference type="ARBA" id="ARBA00007123"/>
    </source>
</evidence>
<dbReference type="InterPro" id="IPR011773">
    <property type="entry name" value="DNA-dir_RpoA"/>
</dbReference>
<evidence type="ECO:0000256" key="7">
    <source>
        <dbReference type="ARBA" id="ARBA00023163"/>
    </source>
</evidence>
<evidence type="ECO:0000256" key="5">
    <source>
        <dbReference type="ARBA" id="ARBA00022679"/>
    </source>
</evidence>
<evidence type="ECO:0000313" key="13">
    <source>
        <dbReference type="EMBL" id="NIZ47264.1"/>
    </source>
</evidence>
<dbReference type="NCBIfam" id="NF003519">
    <property type="entry name" value="PRK05182.2-5"/>
    <property type="match status" value="1"/>
</dbReference>
<dbReference type="HAMAP" id="MF_00059">
    <property type="entry name" value="RNApol_bact_RpoA"/>
    <property type="match status" value="1"/>
</dbReference>
<dbReference type="NCBIfam" id="TIGR02027">
    <property type="entry name" value="rpoA"/>
    <property type="match status" value="1"/>
</dbReference>
<dbReference type="InterPro" id="IPR036643">
    <property type="entry name" value="RNApol_insert_sf"/>
</dbReference>
<evidence type="ECO:0000259" key="12">
    <source>
        <dbReference type="SMART" id="SM00662"/>
    </source>
</evidence>
<dbReference type="GO" id="GO:0005737">
    <property type="term" value="C:cytoplasm"/>
    <property type="evidence" value="ECO:0007669"/>
    <property type="project" value="UniProtKB-ARBA"/>
</dbReference>
<evidence type="ECO:0000256" key="3">
    <source>
        <dbReference type="ARBA" id="ARBA00015972"/>
    </source>
</evidence>
<dbReference type="Gene3D" id="2.170.120.12">
    <property type="entry name" value="DNA-directed RNA polymerase, insert domain"/>
    <property type="match status" value="1"/>
</dbReference>
<evidence type="ECO:0000313" key="14">
    <source>
        <dbReference type="Proteomes" id="UP000752013"/>
    </source>
</evidence>
<evidence type="ECO:0000256" key="11">
    <source>
        <dbReference type="HAMAP-Rule" id="MF_00059"/>
    </source>
</evidence>
<dbReference type="GO" id="GO:0000428">
    <property type="term" value="C:DNA-directed RNA polymerase complex"/>
    <property type="evidence" value="ECO:0007669"/>
    <property type="project" value="UniProtKB-KW"/>
</dbReference>
<dbReference type="InterPro" id="IPR036603">
    <property type="entry name" value="RBP11-like"/>
</dbReference>
<dbReference type="EMBL" id="JAATLK010000001">
    <property type="protein sequence ID" value="NIZ47264.1"/>
    <property type="molecule type" value="Genomic_DNA"/>
</dbReference>
<dbReference type="GO" id="GO:0006351">
    <property type="term" value="P:DNA-templated transcription"/>
    <property type="evidence" value="ECO:0007669"/>
    <property type="project" value="UniProtKB-UniRule"/>
</dbReference>
<comment type="similarity">
    <text evidence="1 11">Belongs to the RNA polymerase alpha chain family.</text>
</comment>
<keyword evidence="14" id="KW-1185">Reference proteome</keyword>